<dbReference type="Pfam" id="PF00024">
    <property type="entry name" value="PAN_1"/>
    <property type="match status" value="3"/>
</dbReference>
<keyword evidence="8" id="KW-1133">Transmembrane helix</keyword>
<dbReference type="FunFam" id="2.10.25.10:FF:000202">
    <property type="entry name" value="Multiple epidermal growth factor-like domains 8"/>
    <property type="match status" value="1"/>
</dbReference>
<dbReference type="GO" id="GO:0048731">
    <property type="term" value="P:system development"/>
    <property type="evidence" value="ECO:0007669"/>
    <property type="project" value="UniProtKB-ARBA"/>
</dbReference>
<dbReference type="InterPro" id="IPR003609">
    <property type="entry name" value="Pan_app"/>
</dbReference>
<feature type="domain" description="EGF-like" evidence="16">
    <location>
        <begin position="2858"/>
        <end position="2900"/>
    </location>
</feature>
<keyword evidence="4" id="KW-0812">Transmembrane</keyword>
<dbReference type="InterPro" id="IPR017957">
    <property type="entry name" value="P_trefoil_CS"/>
</dbReference>
<evidence type="ECO:0000256" key="2">
    <source>
        <dbReference type="ARBA" id="ARBA00022536"/>
    </source>
</evidence>
<organism evidence="21 22">
    <name type="scientific">Dimorphilus gyrociliatus</name>
    <dbReference type="NCBI Taxonomy" id="2664684"/>
    <lineage>
        <taxon>Eukaryota</taxon>
        <taxon>Metazoa</taxon>
        <taxon>Spiralia</taxon>
        <taxon>Lophotrochozoa</taxon>
        <taxon>Annelida</taxon>
        <taxon>Polychaeta</taxon>
        <taxon>Polychaeta incertae sedis</taxon>
        <taxon>Dinophilidae</taxon>
        <taxon>Dimorphilus</taxon>
    </lineage>
</organism>
<evidence type="ECO:0000256" key="8">
    <source>
        <dbReference type="ARBA" id="ARBA00022989"/>
    </source>
</evidence>
<keyword evidence="12" id="KW-0325">Glycoprotein</keyword>
<feature type="domain" description="EGF-like" evidence="16">
    <location>
        <begin position="2609"/>
        <end position="2648"/>
    </location>
</feature>
<dbReference type="PROSITE" id="PS51233">
    <property type="entry name" value="VWFD"/>
    <property type="match status" value="3"/>
</dbReference>
<dbReference type="FunFam" id="2.10.25.10:FF:000038">
    <property type="entry name" value="Fibrillin 2"/>
    <property type="match status" value="5"/>
</dbReference>
<feature type="domain" description="EGF-like" evidence="16">
    <location>
        <begin position="3267"/>
        <end position="3308"/>
    </location>
</feature>
<dbReference type="InterPro" id="IPR009030">
    <property type="entry name" value="Growth_fac_rcpt_cys_sf"/>
</dbReference>
<dbReference type="PROSITE" id="PS51448">
    <property type="entry name" value="P_TREFOIL_2"/>
    <property type="match status" value="1"/>
</dbReference>
<sequence>MYYYWVGYRDLSLKGDWRWTAGDLEYKTSDSNLWKTKPGNYNLGQCAVAEGNFNHKLSPQSCSSKKYFLCEYRLNSYDYGFDFQKSFDVITNKALYVVTQTQKTSLSDCAMKCLISSTCKSFNYQPSTRTCKLLTKSAYTDPSLMKTYSGVSHYINKLRKYDHCPKGAIPDARNDRCYLMYTSTKKYSDAIKECDHKKGTLAILDDAAYETFRNYPGYFTSVYWINANDEQSEGKWSFTWDKKQINYDAKNLKWKSGEPNGNTRENCAWYHGGSKVLQDSSCSEKKRYICQFWSGSTKPQGQPTSPSSNYDLSPGYLSDKDDYSYYVSSQEACMDKCDKWSSCKSFDYRKSNRRCSLSRNSKKTLPHKMSSSSSYVHGVNKARMDKDNPDYHIFNNRYLKDNNFKDYSNLYTYFDCLAKCEENRDCKSFDYDHNRLKCYLSKISKRSPGVQFNSHNDMIYGENKKRLGDVTTPPTNEPEPTRCDKYWIPYEGHCYYFGNQKKTQTRASSTCQAYDANLADIYSEAEMNFVVKHLKTSEDYWIGLQKKSGKYFWMNGKEAQYKAWKSSEPDGSGPCVRIGDKKWKDMYCSKSYRFVCKKQSSRNCDAAVASRVLCGYSGISQAHCINLGCCYSATGSIKCFKSVQGQSDEYKHCPTGSIKIPGTKRCVKYFSTSLDWYSAKSACWKNGRGYLVVPSTSNMFNQLTKLLKLSSGTYWMGLHDRYKEGRFEWILGCQKRTVSGRTYWNTNQPSRSNTLDCGYATSSNHKWNIGRCSDKRGFVCEYRGRNDYRIDIDCPTGWKTYGGKCYRVSTDTKSQSDANELCKAAGGTLASISNSDESNFVQKILQEATVSSKAWIGLKKTGSSSGNTGGWHGWGWGWGWGTSSQSSGNQWRWFDGTKYGSYKNWLRSSEEAETVLSKACAAFLSVGNDAGEWESIDCGTRVRYVCEARVDYIRSTDCKTGKLKCGSGARCIDDRGGSRCVCQGGRTPKIIGGVLSCGIAGECRASGDPHYRTFDKAMIHFQGTCKYTLAKPCTDKVGTLPKFDVEVKNEHRSSKKVAHTKIVDVKVYGYTIRLMKNRVVLVNGIRVNPTVEYLDGKLKVVLQCGYRLVVSTDFGLQVSFERNHMAVVKLPAQYQNKMCGLCGNWNGNARDDYYPKGLSVKKPYFEIGNSWEVPDDTTNSANEQCLKPEDDDDVSCTTAEMAEYEGNNFCGRLKNMEAFKACHASTPITDHFESCKMDVCAAQGKITDLCQSLQSYADSCKANGIEVSWRTATFCPLPCGPNMHYEANAPACPSTCQDPEAPKTCTVAPSDGCVCNPGFVQSGTDCVPETECGCMTADGMYKQLGETWGDSQCGTKYTCSQGGEIKEDQVVCHTLAECGIEDGERKCKCKSGYAGDGQTYCEDINECKTVSSDDDQIAAVCPPEAECKNKVGGYDCICRKGFVNKDNKCEDVDECKQTPSVCPHKCVNIIGSYKCECNDGFRMENGAKVCKDVNECQLKTDDCPPNSYCINRIGGFTCRCRRGYQKRLINGKLSCSRSAWCKGSGDPHYKTFDGAKIDFMGICRYTLVKPCPKSEKVSVPMFNVEVKNEHRGRKTTVSYTKYVVVQVYGYEIKLDQKRKVIISTLKKIDTGFVAENPKAYNLPIKALAGAPGLLIKFSGRFVKLTTTFGLQVSFDGRSSVYVKIPDIYKNIGMCGLCGNYNGNRNDDYSDSNGNIVVPDIVTFDRRGRKITRRRYSKIGNSWEVPDQYGEAACKKPDDPQPNCDEDEMAEISGNNKCGIIKNVQGPFKDCINILNSQDPSLVNDLYEECTYDLCLAKTDDMLCKALETLAVLCEQQAGKNVLWRRANFCPLPCGPNSSYSPTSSSCPLTCANPDDNPDNCDAEPVEGCQCNTGYVLSGDKCVKEDQCGCTAPDDRYFSVGDGYITNDCKYKYVCQANGKFSKTSLPACPSLAICKIKDGVRGCHCPKGYEMIAGKCTNIDECANDDLNKCHEKATCRDKVGTYECTCNAGYTGDGIICTEVIPCDPGYKRKVLPNGPCEDINECLSKPCGANMKCINKPGRYFCVCYPGFTLINDKGVKKCEKAAWCQASGDPHYKTFDGARLDFMGTCKYTLAEPCPKEEQENLPNFKVFARNWKYPGRRNRDVSWTKYVDIEVFGYKIRLDQGLKIIVNGRRIIRSFRDRAKGLKIYKKRRGRRSYAVVKTTFGLVVTFDGRTNTQIHIPPNYKNKMCGICGDFNGDKTNDYRDKAGNPVPGKPHGRRGKKRYPQLGNSYEVPCDDCPKHCKPPTEPGPECTDAEYAEAKRLCSIIKDSTGVFSQCIAKPNIDAITFYDECVYDLCIVNDEQTVSLCSAVEKFVEACNNVIDNYNPDWREEANCPTDCPANMEYKKNAPGCPPTCEHPNGDPNCDEPDVDSCVCKTGFVMIDNECVLPSNCNTDCTGADGTIYKLGEKWLQEDCKKRCECKPGQKAECSNFPGCTGDNEICSNSEGIQKCSCKSGYEMQDDGSCTDINECDDGSDKCSNNADCFNESPGYSCVCKPGFQGDGFECKEPPPCPNGYRRNSDLKCEDINECNENLHTCHNEAECTNKPGTYECKCKDGFKGDGKDKCDDINECDTVDCGPNASCVNDIGTYDCICHSGFQMNDKKECIDIDECSGTHDCDENANCINAQGSYTCECKAGYEGDGTQCTLIPPTTTLPPTTTQAPIQCPDDCQFKENICMCIRKDCAEHGMKPLSIVDEATNILAESFLQERNIQNVFIGLTLDGIGKSVFTWADGSKWSLENRENLFDDFGVNQPIFNNPILTCVIMSNAVLYVDWRSFPCSLPFEYLCEYEGSEPTTTPEPITCQPGFENIDGVCQNINECTNGDNDCAPEPAGKCLDTPGGYHCLCINPYKGDGKVCTLPATTTATTTVTTTTPGADCEDTEIGVNGQCISVENDCYSKGKKPIMIKSKAIEEALQRLMDATNQRLGYIGINKINGEWIWRDNSPLDYSSFDTSGTNAPPQMSCAIANGEIGVMKWQAFLCSLSHFPFFCTRDPTETVAPTTPKTCSPGYQLVDGDCIDIDECLSNPCQGPPISICSNKPGTFECACLPPYEKIGDECVAPTTTMTTTTEAPTTTTSSVQCEESEMGVNDKCISIEDDCYTKAKKPVIIENRQTQLAVSSFLRLNNIQSGYIGLEKDANKWKWWNNEYLGSYNAWKPGTFHLPFFACVIEAVNEDGQTYNWKPFFCNTPNVKYICERDPLATTPISTTPKECGSGYELVAGECVDINECITNNQCQSPPIAICKNIPGSYECICIPPYVPGDGQCVIKSTTSTSTEASTQTSPTTTGLCTDDEIESRDHCLSIADDCESESKKPVIIKSQAAEDAVQRLLRKNNIDYAFIGLQRRPISWKWHDGSSLNEYENWYNPLIATIPLKCAVEREFNGKYYWAVLSCNSPNVKYICERDPFAPTEPLTCSEGSEMVNGKCVDINECERALHKCNDNAICLNSEPGYSCMCKDGYIGNGYFCIPKQPTTTLTTTEQPHEEKWDKIYFSENILC</sequence>
<dbReference type="PANTHER" id="PTHR11339">
    <property type="entry name" value="EXTRACELLULAR MATRIX GLYCOPROTEIN RELATED"/>
    <property type="match status" value="1"/>
</dbReference>
<feature type="domain" description="VWFD" evidence="19">
    <location>
        <begin position="1539"/>
        <end position="1754"/>
    </location>
</feature>
<dbReference type="InterPro" id="IPR016186">
    <property type="entry name" value="C-type_lectin-like/link_sf"/>
</dbReference>
<keyword evidence="9" id="KW-0472">Membrane</keyword>
<evidence type="ECO:0000256" key="1">
    <source>
        <dbReference type="ARBA" id="ARBA00004479"/>
    </source>
</evidence>
<feature type="domain" description="C-type lectin" evidence="17">
    <location>
        <begin position="2725"/>
        <end position="2830"/>
    </location>
</feature>
<dbReference type="SMART" id="SM00473">
    <property type="entry name" value="PAN_AP"/>
    <property type="match status" value="3"/>
</dbReference>
<dbReference type="InterPro" id="IPR016187">
    <property type="entry name" value="CTDL_fold"/>
</dbReference>
<evidence type="ECO:0000256" key="13">
    <source>
        <dbReference type="PROSITE-ProRule" id="PRU00076"/>
    </source>
</evidence>
<dbReference type="PANTHER" id="PTHR11339:SF374">
    <property type="entry name" value="ZONADHESIN"/>
    <property type="match status" value="1"/>
</dbReference>
<dbReference type="GO" id="GO:0005615">
    <property type="term" value="C:extracellular space"/>
    <property type="evidence" value="ECO:0007669"/>
    <property type="project" value="TreeGrafter"/>
</dbReference>
<evidence type="ECO:0000256" key="4">
    <source>
        <dbReference type="ARBA" id="ARBA00022692"/>
    </source>
</evidence>
<dbReference type="InterPro" id="IPR050780">
    <property type="entry name" value="Mucin_vWF_Thrombospondin_sf"/>
</dbReference>
<dbReference type="SUPFAM" id="SSF57492">
    <property type="entry name" value="Trefoil"/>
    <property type="match status" value="1"/>
</dbReference>
<feature type="disulfide bond" evidence="13">
    <location>
        <begin position="2869"/>
        <end position="2886"/>
    </location>
</feature>
<feature type="domain" description="EGF-like" evidence="16">
    <location>
        <begin position="3469"/>
        <end position="3509"/>
    </location>
</feature>
<keyword evidence="6" id="KW-0677">Repeat</keyword>
<dbReference type="InterPro" id="IPR000152">
    <property type="entry name" value="EGF-type_Asp/Asn_hydroxyl_site"/>
</dbReference>
<evidence type="ECO:0000313" key="21">
    <source>
        <dbReference type="EMBL" id="CAD5119120.1"/>
    </source>
</evidence>
<dbReference type="InterPro" id="IPR001846">
    <property type="entry name" value="VWF_type-D"/>
</dbReference>
<evidence type="ECO:0000259" key="16">
    <source>
        <dbReference type="PROSITE" id="PS50026"/>
    </source>
</evidence>
<feature type="domain" description="Apple" evidence="18">
    <location>
        <begin position="70"/>
        <end position="158"/>
    </location>
</feature>
<feature type="domain" description="VWFD" evidence="19">
    <location>
        <begin position="1001"/>
        <end position="1186"/>
    </location>
</feature>
<evidence type="ECO:0000256" key="11">
    <source>
        <dbReference type="ARBA" id="ARBA00023170"/>
    </source>
</evidence>
<dbReference type="GO" id="GO:0048513">
    <property type="term" value="P:animal organ development"/>
    <property type="evidence" value="ECO:0007669"/>
    <property type="project" value="UniProtKB-ARBA"/>
</dbReference>
<dbReference type="CDD" id="cd19941">
    <property type="entry name" value="TIL"/>
    <property type="match status" value="3"/>
</dbReference>
<dbReference type="Proteomes" id="UP000549394">
    <property type="component" value="Unassembled WGS sequence"/>
</dbReference>
<dbReference type="GO" id="GO:0006897">
    <property type="term" value="P:endocytosis"/>
    <property type="evidence" value="ECO:0007669"/>
    <property type="project" value="UniProtKB-KW"/>
</dbReference>
<proteinExistence type="predicted"/>
<dbReference type="PROSITE" id="PS50041">
    <property type="entry name" value="C_TYPE_LECTIN_2"/>
    <property type="match status" value="8"/>
</dbReference>
<dbReference type="PROSITE" id="PS00010">
    <property type="entry name" value="ASX_HYDROXYL"/>
    <property type="match status" value="13"/>
</dbReference>
<gene>
    <name evidence="21" type="ORF">DGYR_LOCUS7405</name>
</gene>
<feature type="disulfide bond" evidence="13">
    <location>
        <begin position="3070"/>
        <end position="3087"/>
    </location>
</feature>
<feature type="domain" description="EGF-like" evidence="16">
    <location>
        <begin position="2567"/>
        <end position="2608"/>
    </location>
</feature>
<dbReference type="PROSITE" id="PS01186">
    <property type="entry name" value="EGF_2"/>
    <property type="match status" value="9"/>
</dbReference>
<keyword evidence="5" id="KW-0732">Signal</keyword>
<evidence type="ECO:0000256" key="6">
    <source>
        <dbReference type="ARBA" id="ARBA00022737"/>
    </source>
</evidence>
<dbReference type="Gene3D" id="2.10.25.10">
    <property type="entry name" value="Laminin"/>
    <property type="match status" value="17"/>
</dbReference>
<feature type="domain" description="C-type lectin" evidence="17">
    <location>
        <begin position="490"/>
        <end position="597"/>
    </location>
</feature>
<dbReference type="FunFam" id="2.10.25.10:FF:000009">
    <property type="entry name" value="Low-density lipoprotein receptor isoform 1"/>
    <property type="match status" value="1"/>
</dbReference>
<dbReference type="OrthoDB" id="6114226at2759"/>
<feature type="domain" description="C-type lectin" evidence="17">
    <location>
        <begin position="2935"/>
        <end position="3024"/>
    </location>
</feature>
<evidence type="ECO:0000256" key="12">
    <source>
        <dbReference type="ARBA" id="ARBA00023180"/>
    </source>
</evidence>
<comment type="subcellular location">
    <subcellularLocation>
        <location evidence="1">Membrane</location>
        <topology evidence="1">Single-pass type I membrane protein</topology>
    </subcellularLocation>
</comment>
<dbReference type="SUPFAM" id="SSF57567">
    <property type="entry name" value="Serine protease inhibitors"/>
    <property type="match status" value="3"/>
</dbReference>
<dbReference type="PROSITE" id="PS00615">
    <property type="entry name" value="C_TYPE_LECTIN_1"/>
    <property type="match status" value="4"/>
</dbReference>
<dbReference type="Pfam" id="PF07645">
    <property type="entry name" value="EGF_CA"/>
    <property type="match status" value="9"/>
</dbReference>
<dbReference type="Pfam" id="PF00094">
    <property type="entry name" value="VWD"/>
    <property type="match status" value="3"/>
</dbReference>
<dbReference type="EMBL" id="CAJFCJ010000009">
    <property type="protein sequence ID" value="CAD5119120.1"/>
    <property type="molecule type" value="Genomic_DNA"/>
</dbReference>
<evidence type="ECO:0000313" key="22">
    <source>
        <dbReference type="Proteomes" id="UP000549394"/>
    </source>
</evidence>
<feature type="domain" description="C-type lectin" evidence="17">
    <location>
        <begin position="3349"/>
        <end position="3435"/>
    </location>
</feature>
<dbReference type="PROSITE" id="PS50026">
    <property type="entry name" value="EGF_3"/>
    <property type="match status" value="12"/>
</dbReference>
<reference evidence="21 22" key="1">
    <citation type="submission" date="2020-08" db="EMBL/GenBank/DDBJ databases">
        <authorList>
            <person name="Hejnol A."/>
        </authorList>
    </citation>
    <scope>NUCLEOTIDE SEQUENCE [LARGE SCALE GENOMIC DNA]</scope>
</reference>
<protein>
    <submittedName>
        <fullName evidence="21">DgyrCDS7763</fullName>
    </submittedName>
</protein>
<feature type="disulfide bond" evidence="13">
    <location>
        <begin position="3277"/>
        <end position="3294"/>
    </location>
</feature>
<dbReference type="SMART" id="SM00216">
    <property type="entry name" value="VWD"/>
    <property type="match status" value="3"/>
</dbReference>
<comment type="caution">
    <text evidence="21">The sequence shown here is derived from an EMBL/GenBank/DDBJ whole genome shotgun (WGS) entry which is preliminary data.</text>
</comment>
<dbReference type="SMART" id="SM00034">
    <property type="entry name" value="CLECT"/>
    <property type="match status" value="8"/>
</dbReference>
<dbReference type="Pfam" id="PF12947">
    <property type="entry name" value="EGF_3"/>
    <property type="match status" value="4"/>
</dbReference>
<dbReference type="SUPFAM" id="SSF57414">
    <property type="entry name" value="Hairpin loop containing domain-like"/>
    <property type="match status" value="3"/>
</dbReference>
<dbReference type="InterPro" id="IPR036084">
    <property type="entry name" value="Ser_inhib-like_sf"/>
</dbReference>
<dbReference type="InterPro" id="IPR001304">
    <property type="entry name" value="C-type_lectin-like"/>
</dbReference>
<dbReference type="CDD" id="cd00054">
    <property type="entry name" value="EGF_CA"/>
    <property type="match status" value="11"/>
</dbReference>
<keyword evidence="7" id="KW-0106">Calcium</keyword>
<feature type="domain" description="EGF-like" evidence="16">
    <location>
        <begin position="2508"/>
        <end position="2546"/>
    </location>
</feature>
<dbReference type="GO" id="GO:0031012">
    <property type="term" value="C:extracellular matrix"/>
    <property type="evidence" value="ECO:0007669"/>
    <property type="project" value="TreeGrafter"/>
</dbReference>
<dbReference type="PROSITE" id="PS01187">
    <property type="entry name" value="EGF_CA"/>
    <property type="match status" value="8"/>
</dbReference>
<dbReference type="CDD" id="cd00111">
    <property type="entry name" value="Trefoil"/>
    <property type="match status" value="1"/>
</dbReference>
<dbReference type="SMART" id="SM00018">
    <property type="entry name" value="PD"/>
    <property type="match status" value="1"/>
</dbReference>
<dbReference type="InterPro" id="IPR002919">
    <property type="entry name" value="TIL_dom"/>
</dbReference>
<dbReference type="SMART" id="SM00179">
    <property type="entry name" value="EGF_CA"/>
    <property type="match status" value="13"/>
</dbReference>
<feature type="domain" description="P-type" evidence="20">
    <location>
        <begin position="602"/>
        <end position="643"/>
    </location>
</feature>
<feature type="disulfide bond" evidence="14">
    <location>
        <begin position="604"/>
        <end position="630"/>
    </location>
</feature>
<dbReference type="InterPro" id="IPR049883">
    <property type="entry name" value="NOTCH1_EGF-like"/>
</dbReference>
<feature type="domain" description="EGF-like" evidence="16">
    <location>
        <begin position="1492"/>
        <end position="1530"/>
    </location>
</feature>
<keyword evidence="3" id="KW-0254">Endocytosis</keyword>
<evidence type="ECO:0000259" key="17">
    <source>
        <dbReference type="PROSITE" id="PS50041"/>
    </source>
</evidence>
<evidence type="ECO:0000259" key="18">
    <source>
        <dbReference type="PROSITE" id="PS50948"/>
    </source>
</evidence>
<feature type="domain" description="C-type lectin" evidence="17">
    <location>
        <begin position="662"/>
        <end position="781"/>
    </location>
</feature>
<dbReference type="GO" id="GO:0005509">
    <property type="term" value="F:calcium ion binding"/>
    <property type="evidence" value="ECO:0007669"/>
    <property type="project" value="InterPro"/>
</dbReference>
<feature type="domain" description="C-type lectin" evidence="17">
    <location>
        <begin position="173"/>
        <end position="291"/>
    </location>
</feature>
<dbReference type="SUPFAM" id="SSF57184">
    <property type="entry name" value="Growth factor receptor domain"/>
    <property type="match status" value="5"/>
</dbReference>
<evidence type="ECO:0000256" key="7">
    <source>
        <dbReference type="ARBA" id="ARBA00022837"/>
    </source>
</evidence>
<feature type="domain" description="EGF-like" evidence="16">
    <location>
        <begin position="1451"/>
        <end position="1487"/>
    </location>
</feature>
<dbReference type="Pfam" id="PF08742">
    <property type="entry name" value="C8"/>
    <property type="match status" value="3"/>
</dbReference>
<comment type="caution">
    <text evidence="13">Lacks conserved residue(s) required for the propagation of feature annotation.</text>
</comment>
<feature type="domain" description="C-type lectin" evidence="17">
    <location>
        <begin position="1"/>
        <end position="71"/>
    </location>
</feature>
<evidence type="ECO:0000259" key="20">
    <source>
        <dbReference type="PROSITE" id="PS51448"/>
    </source>
</evidence>
<dbReference type="CDD" id="cd00037">
    <property type="entry name" value="CLECT"/>
    <property type="match status" value="9"/>
</dbReference>
<feature type="domain" description="Apple" evidence="18">
    <location>
        <begin position="384"/>
        <end position="465"/>
    </location>
</feature>
<keyword evidence="2 13" id="KW-0245">EGF-like domain</keyword>
<keyword evidence="10 13" id="KW-1015">Disulfide bond</keyword>
<dbReference type="Pfam" id="PF00059">
    <property type="entry name" value="Lectin_C"/>
    <property type="match status" value="6"/>
</dbReference>
<dbReference type="SMART" id="SM00181">
    <property type="entry name" value="EGF"/>
    <property type="match status" value="19"/>
</dbReference>
<dbReference type="PROSITE" id="PS50948">
    <property type="entry name" value="PAN"/>
    <property type="match status" value="3"/>
</dbReference>
<feature type="domain" description="C-type lectin" evidence="17">
    <location>
        <begin position="801"/>
        <end position="947"/>
    </location>
</feature>
<feature type="domain" description="EGF-like" evidence="16">
    <location>
        <begin position="3061"/>
        <end position="3101"/>
    </location>
</feature>
<dbReference type="GO" id="GO:0016020">
    <property type="term" value="C:membrane"/>
    <property type="evidence" value="ECO:0007669"/>
    <property type="project" value="UniProtKB-SubCell"/>
</dbReference>
<dbReference type="Pfam" id="PF01826">
    <property type="entry name" value="TIL"/>
    <property type="match status" value="3"/>
</dbReference>
<dbReference type="InterPro" id="IPR044913">
    <property type="entry name" value="P_trefoil_dom_sf"/>
</dbReference>
<dbReference type="InterPro" id="IPR018378">
    <property type="entry name" value="C-type_lectin_CS"/>
</dbReference>
<feature type="domain" description="Apple" evidence="18">
    <location>
        <begin position="290"/>
        <end position="382"/>
    </location>
</feature>
<feature type="disulfide bond" evidence="14">
    <location>
        <begin position="614"/>
        <end position="629"/>
    </location>
</feature>
<dbReference type="SUPFAM" id="SSF57196">
    <property type="entry name" value="EGF/Laminin"/>
    <property type="match status" value="4"/>
</dbReference>
<dbReference type="InterPro" id="IPR024731">
    <property type="entry name" value="NELL2-like_EGF"/>
</dbReference>
<feature type="domain" description="EGF-like" evidence="16">
    <location>
        <begin position="1978"/>
        <end position="2019"/>
    </location>
</feature>
<feature type="domain" description="EGF-like" evidence="16">
    <location>
        <begin position="2649"/>
        <end position="2688"/>
    </location>
</feature>
<evidence type="ECO:0000259" key="19">
    <source>
        <dbReference type="PROSITE" id="PS51233"/>
    </source>
</evidence>
<dbReference type="InterPro" id="IPR014853">
    <property type="entry name" value="VWF/SSPO/ZAN-like_Cys-rich_dom"/>
</dbReference>
<feature type="region of interest" description="Disordered" evidence="15">
    <location>
        <begin position="2244"/>
        <end position="2264"/>
    </location>
</feature>
<dbReference type="Gene3D" id="3.10.100.10">
    <property type="entry name" value="Mannose-Binding Protein A, subunit A"/>
    <property type="match status" value="9"/>
</dbReference>
<accession>A0A7I8VS76</accession>
<dbReference type="Gene3D" id="3.50.4.10">
    <property type="entry name" value="Hepatocyte Growth Factor"/>
    <property type="match status" value="3"/>
</dbReference>
<evidence type="ECO:0000256" key="10">
    <source>
        <dbReference type="ARBA" id="ARBA00023157"/>
    </source>
</evidence>
<evidence type="ECO:0000256" key="15">
    <source>
        <dbReference type="SAM" id="MobiDB-lite"/>
    </source>
</evidence>
<evidence type="ECO:0000256" key="14">
    <source>
        <dbReference type="PROSITE-ProRule" id="PRU00779"/>
    </source>
</evidence>
<dbReference type="PROSITE" id="PS00025">
    <property type="entry name" value="P_TREFOIL_1"/>
    <property type="match status" value="1"/>
</dbReference>
<dbReference type="InterPro" id="IPR018097">
    <property type="entry name" value="EGF_Ca-bd_CS"/>
</dbReference>
<evidence type="ECO:0000256" key="5">
    <source>
        <dbReference type="ARBA" id="ARBA00022729"/>
    </source>
</evidence>
<keyword evidence="11" id="KW-0675">Receptor</keyword>
<feature type="domain" description="EGF-like" evidence="16">
    <location>
        <begin position="2040"/>
        <end position="2082"/>
    </location>
</feature>
<evidence type="ECO:0000256" key="3">
    <source>
        <dbReference type="ARBA" id="ARBA00022583"/>
    </source>
</evidence>
<dbReference type="SMART" id="SM00832">
    <property type="entry name" value="C8"/>
    <property type="match status" value="3"/>
</dbReference>
<dbReference type="InterPro" id="IPR000519">
    <property type="entry name" value="P_trefoil_dom"/>
</dbReference>
<feature type="domain" description="VWFD" evidence="19">
    <location>
        <begin position="2085"/>
        <end position="2280"/>
    </location>
</feature>
<dbReference type="SUPFAM" id="SSF56436">
    <property type="entry name" value="C-type lectin-like"/>
    <property type="match status" value="9"/>
</dbReference>
<name>A0A7I8VS76_9ANNE</name>
<dbReference type="InterPro" id="IPR001881">
    <property type="entry name" value="EGF-like_Ca-bd_dom"/>
</dbReference>
<evidence type="ECO:0000256" key="9">
    <source>
        <dbReference type="ARBA" id="ARBA00023136"/>
    </source>
</evidence>
<dbReference type="InterPro" id="IPR000742">
    <property type="entry name" value="EGF"/>
</dbReference>
<keyword evidence="22" id="KW-1185">Reference proteome</keyword>